<evidence type="ECO:0000313" key="2">
    <source>
        <dbReference type="EMBL" id="NYV27669.1"/>
    </source>
</evidence>
<feature type="signal peptide" evidence="1">
    <location>
        <begin position="1"/>
        <end position="21"/>
    </location>
</feature>
<reference evidence="2 3" key="1">
    <citation type="submission" date="2020-05" db="EMBL/GenBank/DDBJ databases">
        <title>Streptobacillus felis strain LHL191014123.</title>
        <authorList>
            <person name="Fawzy A."/>
            <person name="Rau J."/>
            <person name="Risse K."/>
            <person name="Schauerte N."/>
            <person name="Geiger C."/>
            <person name="Blom J."/>
            <person name="Imirzalioglu C."/>
            <person name="Falgenhauer J."/>
            <person name="Bach A."/>
            <person name="Herden C."/>
            <person name="Eisenberg T."/>
        </authorList>
    </citation>
    <scope>NUCLEOTIDE SEQUENCE [LARGE SCALE GENOMIC DNA]</scope>
    <source>
        <strain evidence="2 3">LHL191014123</strain>
    </source>
</reference>
<sequence length="205" mass="23911">MKKLLNIILLLFIFSCTSVNVKYNNIDEVTIETAKKNSVNIKSPGTFGVLNKESIFMTTVKNTEYGAKHRMIIYGVNKIKDGDKLVKLEYPLNLRLQVFYYYGMLYPFRRYKYIDTEFFEIITDNNKYLLPVDDLQKGDIAEIPDIIVTDKLDMLLDMANSNTTYVNIIDKKNRKEELLLTLQDKASIKEMVILYKYGKSLEINK</sequence>
<keyword evidence="1" id="KW-0732">Signal</keyword>
<evidence type="ECO:0000313" key="3">
    <source>
        <dbReference type="Proteomes" id="UP000526184"/>
    </source>
</evidence>
<dbReference type="AlphaFoldDB" id="A0A7Z0PE98"/>
<organism evidence="2 3">
    <name type="scientific">Streptobacillus felis</name>
    <dbReference type="NCBI Taxonomy" id="1384509"/>
    <lineage>
        <taxon>Bacteria</taxon>
        <taxon>Fusobacteriati</taxon>
        <taxon>Fusobacteriota</taxon>
        <taxon>Fusobacteriia</taxon>
        <taxon>Fusobacteriales</taxon>
        <taxon>Leptotrichiaceae</taxon>
        <taxon>Streptobacillus</taxon>
    </lineage>
</organism>
<evidence type="ECO:0008006" key="4">
    <source>
        <dbReference type="Google" id="ProtNLM"/>
    </source>
</evidence>
<keyword evidence="3" id="KW-1185">Reference proteome</keyword>
<protein>
    <recommendedName>
        <fullName evidence="4">Lipoprotein</fullName>
    </recommendedName>
</protein>
<evidence type="ECO:0000256" key="1">
    <source>
        <dbReference type="SAM" id="SignalP"/>
    </source>
</evidence>
<feature type="chain" id="PRO_5031200835" description="Lipoprotein" evidence="1">
    <location>
        <begin position="22"/>
        <end position="205"/>
    </location>
</feature>
<comment type="caution">
    <text evidence="2">The sequence shown here is derived from an EMBL/GenBank/DDBJ whole genome shotgun (WGS) entry which is preliminary data.</text>
</comment>
<name>A0A7Z0PE98_9FUSO</name>
<accession>A0A7Z0PE98</accession>
<proteinExistence type="predicted"/>
<dbReference type="Proteomes" id="UP000526184">
    <property type="component" value="Unassembled WGS sequence"/>
</dbReference>
<gene>
    <name evidence="2" type="ORF">HP397_02350</name>
</gene>
<dbReference type="RefSeq" id="WP_180135697.1">
    <property type="nucleotide sequence ID" value="NZ_JABMKT010000008.1"/>
</dbReference>
<dbReference type="EMBL" id="JABMKT010000008">
    <property type="protein sequence ID" value="NYV27669.1"/>
    <property type="molecule type" value="Genomic_DNA"/>
</dbReference>
<dbReference type="PROSITE" id="PS51257">
    <property type="entry name" value="PROKAR_LIPOPROTEIN"/>
    <property type="match status" value="1"/>
</dbReference>